<reference evidence="7 8" key="1">
    <citation type="submission" date="2014-03" db="EMBL/GenBank/DDBJ databases">
        <title>Bradyrhizobium valentinum sp. nov., isolated from effective nodules of Lupinus mariae-josephae, a lupine endemic of basic-lime soils in Eastern Spain.</title>
        <authorList>
            <person name="Duran D."/>
            <person name="Rey L."/>
            <person name="Navarro A."/>
            <person name="Busquets A."/>
            <person name="Imperial J."/>
            <person name="Ruiz-Argueso T."/>
        </authorList>
    </citation>
    <scope>NUCLEOTIDE SEQUENCE [LARGE SCALE GENOMIC DNA]</scope>
    <source>
        <strain evidence="7 8">PAC68</strain>
    </source>
</reference>
<keyword evidence="3 6" id="KW-0812">Transmembrane</keyword>
<evidence type="ECO:0000313" key="8">
    <source>
        <dbReference type="Proteomes" id="UP000050863"/>
    </source>
</evidence>
<comment type="subcellular location">
    <subcellularLocation>
        <location evidence="1">Cell membrane</location>
        <topology evidence="1">Multi-pass membrane protein</topology>
    </subcellularLocation>
</comment>
<comment type="caution">
    <text evidence="7">The sequence shown here is derived from an EMBL/GenBank/DDBJ whole genome shotgun (WGS) entry which is preliminary data.</text>
</comment>
<protein>
    <recommendedName>
        <fullName evidence="9">Cytochrome C oxidase subunit IV</fullName>
    </recommendedName>
</protein>
<keyword evidence="5 6" id="KW-0472">Membrane</keyword>
<keyword evidence="4 6" id="KW-1133">Transmembrane helix</keyword>
<dbReference type="OrthoDB" id="8141384at2"/>
<dbReference type="GO" id="GO:0005886">
    <property type="term" value="C:plasma membrane"/>
    <property type="evidence" value="ECO:0007669"/>
    <property type="project" value="UniProtKB-SubCell"/>
</dbReference>
<evidence type="ECO:0000256" key="2">
    <source>
        <dbReference type="ARBA" id="ARBA00022475"/>
    </source>
</evidence>
<dbReference type="AlphaFoldDB" id="A0A0R3L4I9"/>
<evidence type="ECO:0000256" key="5">
    <source>
        <dbReference type="ARBA" id="ARBA00023136"/>
    </source>
</evidence>
<keyword evidence="8" id="KW-1185">Reference proteome</keyword>
<evidence type="ECO:0000313" key="7">
    <source>
        <dbReference type="EMBL" id="KRR02823.1"/>
    </source>
</evidence>
<organism evidence="7 8">
    <name type="scientific">Bradyrhizobium jicamae</name>
    <dbReference type="NCBI Taxonomy" id="280332"/>
    <lineage>
        <taxon>Bacteria</taxon>
        <taxon>Pseudomonadati</taxon>
        <taxon>Pseudomonadota</taxon>
        <taxon>Alphaproteobacteria</taxon>
        <taxon>Hyphomicrobiales</taxon>
        <taxon>Nitrobacteraceae</taxon>
        <taxon>Bradyrhizobium</taxon>
    </lineage>
</organism>
<keyword evidence="2" id="KW-1003">Cell membrane</keyword>
<evidence type="ECO:0000256" key="1">
    <source>
        <dbReference type="ARBA" id="ARBA00004651"/>
    </source>
</evidence>
<gene>
    <name evidence="7" type="ORF">CQ12_07065</name>
</gene>
<dbReference type="STRING" id="280332.CQ12_07065"/>
<dbReference type="InterPro" id="IPR005171">
    <property type="entry name" value="Cyt_c_oxidase_su4_prok"/>
</dbReference>
<evidence type="ECO:0000256" key="6">
    <source>
        <dbReference type="SAM" id="Phobius"/>
    </source>
</evidence>
<evidence type="ECO:0000256" key="3">
    <source>
        <dbReference type="ARBA" id="ARBA00022692"/>
    </source>
</evidence>
<name>A0A0R3L4I9_9BRAD</name>
<evidence type="ECO:0008006" key="9">
    <source>
        <dbReference type="Google" id="ProtNLM"/>
    </source>
</evidence>
<dbReference type="EMBL" id="LLXZ01000152">
    <property type="protein sequence ID" value="KRR02823.1"/>
    <property type="molecule type" value="Genomic_DNA"/>
</dbReference>
<dbReference type="RefSeq" id="WP_057837950.1">
    <property type="nucleotide sequence ID" value="NZ_LLXZ01000152.1"/>
</dbReference>
<proteinExistence type="predicted"/>
<feature type="transmembrane region" description="Helical" evidence="6">
    <location>
        <begin position="67"/>
        <end position="89"/>
    </location>
</feature>
<dbReference type="Proteomes" id="UP000050863">
    <property type="component" value="Unassembled WGS sequence"/>
</dbReference>
<evidence type="ECO:0000256" key="4">
    <source>
        <dbReference type="ARBA" id="ARBA00022989"/>
    </source>
</evidence>
<dbReference type="Pfam" id="PF03626">
    <property type="entry name" value="COX4_pro"/>
    <property type="match status" value="1"/>
</dbReference>
<sequence length="90" mass="9686">MRYQPDRLDLTLLALIALAFATMALTGAAHGLPLANGTVLAIAAIKGRRILLDYLDLRTAPPIWRGLITAWLMLIVGFAWSVSAVSVLLS</sequence>
<accession>A0A0R3L4I9</accession>